<comment type="caution">
    <text evidence="1">The sequence shown here is derived from an EMBL/GenBank/DDBJ whole genome shotgun (WGS) entry which is preliminary data.</text>
</comment>
<organism evidence="1 2">
    <name type="scientific">Cytobacillus depressus</name>
    <dbReference type="NCBI Taxonomy" id="1602942"/>
    <lineage>
        <taxon>Bacteria</taxon>
        <taxon>Bacillati</taxon>
        <taxon>Bacillota</taxon>
        <taxon>Bacilli</taxon>
        <taxon>Bacillales</taxon>
        <taxon>Bacillaceae</taxon>
        <taxon>Cytobacillus</taxon>
    </lineage>
</organism>
<evidence type="ECO:0000313" key="2">
    <source>
        <dbReference type="Proteomes" id="UP000481030"/>
    </source>
</evidence>
<dbReference type="InterPro" id="IPR029068">
    <property type="entry name" value="Glyas_Bleomycin-R_OHBP_Dase"/>
</dbReference>
<protein>
    <submittedName>
        <fullName evidence="1">Uncharacterized protein</fullName>
    </submittedName>
</protein>
<dbReference type="Proteomes" id="UP000481030">
    <property type="component" value="Unassembled WGS sequence"/>
</dbReference>
<gene>
    <name evidence="1" type="ORF">F7731_17420</name>
</gene>
<keyword evidence="2" id="KW-1185">Reference proteome</keyword>
<reference evidence="1 2" key="1">
    <citation type="journal article" date="2016" name="Antonie Van Leeuwenhoek">
        <title>Bacillus depressus sp. nov., isolated from soil of a sunflower field.</title>
        <authorList>
            <person name="Wei X."/>
            <person name="Xin D."/>
            <person name="Xin Y."/>
            <person name="Zhang H."/>
            <person name="Wang T."/>
            <person name="Zhang J."/>
        </authorList>
    </citation>
    <scope>NUCLEOTIDE SEQUENCE [LARGE SCALE GENOMIC DNA]</scope>
    <source>
        <strain evidence="1 2">BZ1</strain>
    </source>
</reference>
<proteinExistence type="predicted"/>
<dbReference type="AlphaFoldDB" id="A0A6L3V6Z3"/>
<dbReference type="EMBL" id="WBOS01000010">
    <property type="protein sequence ID" value="KAB2332172.1"/>
    <property type="molecule type" value="Genomic_DNA"/>
</dbReference>
<dbReference type="SUPFAM" id="SSF54593">
    <property type="entry name" value="Glyoxalase/Bleomycin resistance protein/Dihydroxybiphenyl dioxygenase"/>
    <property type="match status" value="1"/>
</dbReference>
<dbReference type="Gene3D" id="3.10.180.10">
    <property type="entry name" value="2,3-Dihydroxybiphenyl 1,2-Dioxygenase, domain 1"/>
    <property type="match status" value="1"/>
</dbReference>
<evidence type="ECO:0000313" key="1">
    <source>
        <dbReference type="EMBL" id="KAB2332172.1"/>
    </source>
</evidence>
<dbReference type="OrthoDB" id="9804235at2"/>
<sequence length="97" mass="10855">MEANRWKVAAPHWDYWAVTTCKNDRPGIDGGIGKGPNDYPHGTRIQIEVDSIDEAIAKAVESGAMVVREKMEFDEFYLAYLVDPVGLGFGLIENKNR</sequence>
<name>A0A6L3V6Z3_9BACI</name>
<accession>A0A6L3V6Z3</accession>